<feature type="compositionally biased region" description="Polar residues" evidence="1">
    <location>
        <begin position="398"/>
        <end position="424"/>
    </location>
</feature>
<dbReference type="CDD" id="cd01671">
    <property type="entry name" value="CARD"/>
    <property type="match status" value="1"/>
</dbReference>
<accession>A0ABY7FS98</accession>
<feature type="region of interest" description="Disordered" evidence="1">
    <location>
        <begin position="589"/>
        <end position="612"/>
    </location>
</feature>
<organism evidence="2 3">
    <name type="scientific">Mya arenaria</name>
    <name type="common">Soft-shell clam</name>
    <dbReference type="NCBI Taxonomy" id="6604"/>
    <lineage>
        <taxon>Eukaryota</taxon>
        <taxon>Metazoa</taxon>
        <taxon>Spiralia</taxon>
        <taxon>Lophotrochozoa</taxon>
        <taxon>Mollusca</taxon>
        <taxon>Bivalvia</taxon>
        <taxon>Autobranchia</taxon>
        <taxon>Heteroconchia</taxon>
        <taxon>Euheterodonta</taxon>
        <taxon>Imparidentia</taxon>
        <taxon>Neoheterodontei</taxon>
        <taxon>Myida</taxon>
        <taxon>Myoidea</taxon>
        <taxon>Myidae</taxon>
        <taxon>Mya</taxon>
    </lineage>
</organism>
<reference evidence="2" key="1">
    <citation type="submission" date="2022-11" db="EMBL/GenBank/DDBJ databases">
        <title>Centuries of genome instability and evolution in soft-shell clam transmissible cancer (bioRxiv).</title>
        <authorList>
            <person name="Hart S.F.M."/>
            <person name="Yonemitsu M.A."/>
            <person name="Giersch R.M."/>
            <person name="Beal B.F."/>
            <person name="Arriagada G."/>
            <person name="Davis B.W."/>
            <person name="Ostrander E.A."/>
            <person name="Goff S.P."/>
            <person name="Metzger M.J."/>
        </authorList>
    </citation>
    <scope>NUCLEOTIDE SEQUENCE</scope>
    <source>
        <strain evidence="2">MELC-2E11</strain>
        <tissue evidence="2">Siphon/mantle</tissue>
    </source>
</reference>
<feature type="compositionally biased region" description="Basic and acidic residues" evidence="1">
    <location>
        <begin position="425"/>
        <end position="437"/>
    </location>
</feature>
<feature type="compositionally biased region" description="Low complexity" evidence="1">
    <location>
        <begin position="589"/>
        <end position="604"/>
    </location>
</feature>
<sequence>MYFNKSEDFGAVKVISLVVTPRKDKRTRVPEMDERHRSVLERNRGLLLGNIILTDEFFRLLKSEHSLKTQLSRNSRLLETLRLRGGDAYKKFRHVLYLTGHQMLADHLHGEDLETRLWRGDELFSKFPKVFQHVSDDTKAKILKFLETKVKEKATTNAWLTAGADRTEVMESRRVVFDAEKDYRIKLENKTKKLLQMKDEATVLAEDIKARDEAMARVQQEIGVMRNHFKEDLATQSRFNAANNQSIIHLKDRFDNFNERVKNINIAIRRFLETDNLHVDDDPDNIKISMLEKNVRKIIQVARTNLENTSHSSSEKEAVLSLLRTSTRHRTQTLTEAVQQYVDKQEKGKAAIGKELDMLVDVVRGSKFTAKMSTKPKTDLKYLKTQMAILRDLKENSARQNVQKTVSFPKLTQQLPVTHASNADGSRDTPDSSREIEQVYQQYDRYVHGTNTPPPTRRPSTYSRRGSLADVNLENDVPSLPPDVKSRRNSSYDSSGLDILGTTPQYRRSISELKSFEGFGDLNIPSVFTDAVTSSANVIMKSPRSYTSVDRLTHRRQPGSAIKTDLPTEFTRAGRRPSLADLITIYENSQDENNSTEENNNNNTRLPVLQET</sequence>
<evidence type="ECO:0000313" key="2">
    <source>
        <dbReference type="EMBL" id="WAR24024.1"/>
    </source>
</evidence>
<dbReference type="SUPFAM" id="SSF47986">
    <property type="entry name" value="DEATH domain"/>
    <property type="match status" value="1"/>
</dbReference>
<dbReference type="Proteomes" id="UP001164746">
    <property type="component" value="Chromosome 13"/>
</dbReference>
<evidence type="ECO:0000256" key="1">
    <source>
        <dbReference type="SAM" id="MobiDB-lite"/>
    </source>
</evidence>
<dbReference type="EMBL" id="CP111024">
    <property type="protein sequence ID" value="WAR24024.1"/>
    <property type="molecule type" value="Genomic_DNA"/>
</dbReference>
<evidence type="ECO:0000313" key="3">
    <source>
        <dbReference type="Proteomes" id="UP001164746"/>
    </source>
</evidence>
<proteinExistence type="predicted"/>
<evidence type="ECO:0008006" key="4">
    <source>
        <dbReference type="Google" id="ProtNLM"/>
    </source>
</evidence>
<dbReference type="Gene3D" id="1.10.533.10">
    <property type="entry name" value="Death Domain, Fas"/>
    <property type="match status" value="1"/>
</dbReference>
<protein>
    <recommendedName>
        <fullName evidence="4">CARD domain-containing protein</fullName>
    </recommendedName>
</protein>
<dbReference type="InterPro" id="IPR011029">
    <property type="entry name" value="DEATH-like_dom_sf"/>
</dbReference>
<feature type="region of interest" description="Disordered" evidence="1">
    <location>
        <begin position="398"/>
        <end position="497"/>
    </location>
</feature>
<keyword evidence="3" id="KW-1185">Reference proteome</keyword>
<name>A0ABY7FS98_MYAAR</name>
<gene>
    <name evidence="2" type="ORF">MAR_037693</name>
</gene>